<proteinExistence type="inferred from homology"/>
<dbReference type="AlphaFoldDB" id="A0A8F0FJ38"/>
<keyword evidence="3" id="KW-0687">Ribonucleoprotein</keyword>
<reference evidence="4" key="2">
    <citation type="journal article" date="2021" name="J Syst">
        <title>The diversification of the northern temperate woody flora - A case study of the Elm family (Ulmaceae) based on phylogenomic and paleobotanical evidence.</title>
        <authorList>
            <person name="Zhang Q.-Y."/>
            <person name="Deng M."/>
            <person name="Bouchenak-Khelladi Y."/>
            <person name="Zhou Z.-K."/>
            <person name="Hu G.-W."/>
            <person name="Xing Y.-W."/>
        </authorList>
    </citation>
    <scope>NUCLEOTIDE SEQUENCE</scope>
</reference>
<geneLocation type="chloroplast" evidence="4"/>
<dbReference type="GO" id="GO:0005840">
    <property type="term" value="C:ribosome"/>
    <property type="evidence" value="ECO:0007669"/>
    <property type="project" value="UniProtKB-KW"/>
</dbReference>
<evidence type="ECO:0000256" key="3">
    <source>
        <dbReference type="ARBA" id="ARBA00023274"/>
    </source>
</evidence>
<reference evidence="4" key="1">
    <citation type="submission" date="2020-03" db="EMBL/GenBank/DDBJ databases">
        <authorList>
            <person name="Zhang Q."/>
        </authorList>
    </citation>
    <scope>NUCLEOTIDE SEQUENCE</scope>
</reference>
<dbReference type="Gene3D" id="3.30.860.10">
    <property type="entry name" value="30s Ribosomal Protein S19, Chain A"/>
    <property type="match status" value="1"/>
</dbReference>
<organism evidence="4">
    <name type="scientific">Phyllostylon rhamnoides</name>
    <dbReference type="NCBI Taxonomy" id="1428766"/>
    <lineage>
        <taxon>Eukaryota</taxon>
        <taxon>Viridiplantae</taxon>
        <taxon>Streptophyta</taxon>
        <taxon>Embryophyta</taxon>
        <taxon>Tracheophyta</taxon>
        <taxon>Spermatophyta</taxon>
        <taxon>Magnoliopsida</taxon>
        <taxon>eudicotyledons</taxon>
        <taxon>Gunneridae</taxon>
        <taxon>Pentapetalae</taxon>
        <taxon>rosids</taxon>
        <taxon>fabids</taxon>
        <taxon>Rosales</taxon>
        <taxon>Ulmaceae</taxon>
        <taxon>Phyllostylon</taxon>
    </lineage>
</organism>
<keyword evidence="2 4" id="KW-0689">Ribosomal protein</keyword>
<evidence type="ECO:0000256" key="1">
    <source>
        <dbReference type="ARBA" id="ARBA00007345"/>
    </source>
</evidence>
<gene>
    <name evidence="4" type="primary">rps19</name>
</gene>
<dbReference type="GO" id="GO:0003735">
    <property type="term" value="F:structural constituent of ribosome"/>
    <property type="evidence" value="ECO:0007669"/>
    <property type="project" value="InterPro"/>
</dbReference>
<dbReference type="GO" id="GO:1990904">
    <property type="term" value="C:ribonucleoprotein complex"/>
    <property type="evidence" value="ECO:0007669"/>
    <property type="project" value="UniProtKB-KW"/>
</dbReference>
<comment type="similarity">
    <text evidence="1">Belongs to the universal ribosomal protein uS19 family.</text>
</comment>
<protein>
    <submittedName>
        <fullName evidence="4">Ribosomal protein S19</fullName>
    </submittedName>
</protein>
<dbReference type="InterPro" id="IPR023575">
    <property type="entry name" value="Ribosomal_uS19_SF"/>
</dbReference>
<name>A0A8F0FJ38_9ROSA</name>
<keyword evidence="4" id="KW-0934">Plastid</keyword>
<dbReference type="GO" id="GO:0006412">
    <property type="term" value="P:translation"/>
    <property type="evidence" value="ECO:0007669"/>
    <property type="project" value="InterPro"/>
</dbReference>
<dbReference type="EMBL" id="MT165914">
    <property type="protein sequence ID" value="QWK47842.1"/>
    <property type="molecule type" value="Genomic_DNA"/>
</dbReference>
<sequence>MPRSLKKNPFVANHLLRKINMLNTKAEKEIIYNLYISIFNIY</sequence>
<evidence type="ECO:0000313" key="4">
    <source>
        <dbReference type="EMBL" id="QWK47842.1"/>
    </source>
</evidence>
<dbReference type="SUPFAM" id="SSF54570">
    <property type="entry name" value="Ribosomal protein S19"/>
    <property type="match status" value="1"/>
</dbReference>
<keyword evidence="4" id="KW-0150">Chloroplast</keyword>
<evidence type="ECO:0000256" key="2">
    <source>
        <dbReference type="ARBA" id="ARBA00022980"/>
    </source>
</evidence>
<accession>A0A8F0FJ38</accession>